<dbReference type="EMBL" id="JAVDXU010000001">
    <property type="protein sequence ID" value="MDR7267801.1"/>
    <property type="molecule type" value="Genomic_DNA"/>
</dbReference>
<dbReference type="Proteomes" id="UP001180453">
    <property type="component" value="Unassembled WGS sequence"/>
</dbReference>
<dbReference type="NCBIfam" id="TIGR03696">
    <property type="entry name" value="Rhs_assc_core"/>
    <property type="match status" value="1"/>
</dbReference>
<dbReference type="Pfam" id="PF03527">
    <property type="entry name" value="RHS"/>
    <property type="match status" value="1"/>
</dbReference>
<dbReference type="PANTHER" id="PTHR32305">
    <property type="match status" value="1"/>
</dbReference>
<dbReference type="InterPro" id="IPR001826">
    <property type="entry name" value="RHS"/>
</dbReference>
<evidence type="ECO:0000259" key="1">
    <source>
        <dbReference type="Pfam" id="PF03527"/>
    </source>
</evidence>
<dbReference type="PANTHER" id="PTHR32305:SF15">
    <property type="entry name" value="PROTEIN RHSA-RELATED"/>
    <property type="match status" value="1"/>
</dbReference>
<dbReference type="Gene3D" id="2.180.10.10">
    <property type="entry name" value="RHS repeat-associated core"/>
    <property type="match status" value="1"/>
</dbReference>
<sequence>MIGRQPSPQQLHCQRPHDGARRLVHSAYDAFKRLSSVDVNGARINNYVSNALNQRTLKNRDDGYARFVYDESGQMLDESVTSNAGSTNTAYVWFDGELLGILRSGQFYHSHNDHLGRPEVMTNSAGATVWRAENSAWSRKVVVDTVGGLNIGFPGQYYDAATSLWYNWNRYFDQQLGRYLQSDPIGFEGGTNTYAYAAGNPLSLIDPEGLIMFTTKVACYARLPRASSWR</sequence>
<evidence type="ECO:0000313" key="3">
    <source>
        <dbReference type="Proteomes" id="UP001180453"/>
    </source>
</evidence>
<proteinExistence type="predicted"/>
<protein>
    <submittedName>
        <fullName evidence="2">RHS repeat-associated protein</fullName>
    </submittedName>
</protein>
<dbReference type="RefSeq" id="WP_310260215.1">
    <property type="nucleotide sequence ID" value="NZ_JAVDXU010000001.1"/>
</dbReference>
<dbReference type="PRINTS" id="PR00394">
    <property type="entry name" value="RHSPROTEIN"/>
</dbReference>
<reference evidence="2 3" key="1">
    <citation type="submission" date="2023-07" db="EMBL/GenBank/DDBJ databases">
        <title>Sorghum-associated microbial communities from plants grown in Nebraska, USA.</title>
        <authorList>
            <person name="Schachtman D."/>
        </authorList>
    </citation>
    <scope>NUCLEOTIDE SEQUENCE [LARGE SCALE GENOMIC DNA]</scope>
    <source>
        <strain evidence="2 3">BE314</strain>
    </source>
</reference>
<organism evidence="2 3">
    <name type="scientific">Roseateles saccharophilus</name>
    <name type="common">Pseudomonas saccharophila</name>
    <dbReference type="NCBI Taxonomy" id="304"/>
    <lineage>
        <taxon>Bacteria</taxon>
        <taxon>Pseudomonadati</taxon>
        <taxon>Pseudomonadota</taxon>
        <taxon>Betaproteobacteria</taxon>
        <taxon>Burkholderiales</taxon>
        <taxon>Sphaerotilaceae</taxon>
        <taxon>Roseateles</taxon>
    </lineage>
</organism>
<name>A0ABU1YHX5_ROSSA</name>
<dbReference type="InterPro" id="IPR022385">
    <property type="entry name" value="Rhs_assc_core"/>
</dbReference>
<dbReference type="InterPro" id="IPR050708">
    <property type="entry name" value="T6SS_VgrG/RHS"/>
</dbReference>
<feature type="domain" description="RHS protein conserved region" evidence="1">
    <location>
        <begin position="108"/>
        <end position="137"/>
    </location>
</feature>
<evidence type="ECO:0000313" key="2">
    <source>
        <dbReference type="EMBL" id="MDR7267801.1"/>
    </source>
</evidence>
<accession>A0ABU1YHX5</accession>
<keyword evidence="3" id="KW-1185">Reference proteome</keyword>
<gene>
    <name evidence="2" type="ORF">J2X20_000430</name>
</gene>
<comment type="caution">
    <text evidence="2">The sequence shown here is derived from an EMBL/GenBank/DDBJ whole genome shotgun (WGS) entry which is preliminary data.</text>
</comment>